<evidence type="ECO:0000313" key="2">
    <source>
        <dbReference type="EMBL" id="SFF99726.1"/>
    </source>
</evidence>
<sequence>MSKLKHPNLIAFFLMFVGAAFSSGFQGMAYWGPRPLWYWVGAGIAYVTTIAALILLVALNKARKENSLTLVTKVIGIIICTLILLWTTFLLIAGAPRL</sequence>
<feature type="transmembrane region" description="Helical" evidence="1">
    <location>
        <begin position="37"/>
        <end position="58"/>
    </location>
</feature>
<protein>
    <submittedName>
        <fullName evidence="2">Uncharacterized protein</fullName>
    </submittedName>
</protein>
<dbReference type="EMBL" id="FOOY01000003">
    <property type="protein sequence ID" value="SFF99726.1"/>
    <property type="molecule type" value="Genomic_DNA"/>
</dbReference>
<keyword evidence="1" id="KW-1133">Transmembrane helix</keyword>
<dbReference type="OrthoDB" id="2939096at2"/>
<keyword evidence="3" id="KW-1185">Reference proteome</keyword>
<proteinExistence type="predicted"/>
<dbReference type="RefSeq" id="WP_093669410.1">
    <property type="nucleotide sequence ID" value="NZ_FOOY01000003.1"/>
</dbReference>
<evidence type="ECO:0000256" key="1">
    <source>
        <dbReference type="SAM" id="Phobius"/>
    </source>
</evidence>
<gene>
    <name evidence="2" type="ORF">SAMN02982927_00337</name>
</gene>
<organism evidence="2 3">
    <name type="scientific">Sporolactobacillus nakayamae</name>
    <dbReference type="NCBI Taxonomy" id="269670"/>
    <lineage>
        <taxon>Bacteria</taxon>
        <taxon>Bacillati</taxon>
        <taxon>Bacillota</taxon>
        <taxon>Bacilli</taxon>
        <taxon>Bacillales</taxon>
        <taxon>Sporolactobacillaceae</taxon>
        <taxon>Sporolactobacillus</taxon>
    </lineage>
</organism>
<dbReference type="AlphaFoldDB" id="A0A1I2NDY4"/>
<accession>A0A1I2NDY4</accession>
<dbReference type="Proteomes" id="UP000198752">
    <property type="component" value="Unassembled WGS sequence"/>
</dbReference>
<reference evidence="3" key="1">
    <citation type="submission" date="2016-10" db="EMBL/GenBank/DDBJ databases">
        <authorList>
            <person name="Varghese N."/>
            <person name="Submissions S."/>
        </authorList>
    </citation>
    <scope>NUCLEOTIDE SEQUENCE [LARGE SCALE GENOMIC DNA]</scope>
    <source>
        <strain evidence="3">ATCC 700379</strain>
    </source>
</reference>
<evidence type="ECO:0000313" key="3">
    <source>
        <dbReference type="Proteomes" id="UP000198752"/>
    </source>
</evidence>
<keyword evidence="1" id="KW-0472">Membrane</keyword>
<feature type="transmembrane region" description="Helical" evidence="1">
    <location>
        <begin position="70"/>
        <end position="95"/>
    </location>
</feature>
<keyword evidence="1" id="KW-0812">Transmembrane</keyword>
<feature type="transmembrane region" description="Helical" evidence="1">
    <location>
        <begin position="9"/>
        <end position="31"/>
    </location>
</feature>
<name>A0A1I2NDY4_9BACL</name>